<dbReference type="EMBL" id="HBUE01208124">
    <property type="protein sequence ID" value="CAG6533083.1"/>
    <property type="molecule type" value="Transcribed_RNA"/>
</dbReference>
<dbReference type="EMBL" id="HBUE01208129">
    <property type="protein sequence ID" value="CAG6533085.1"/>
    <property type="molecule type" value="Transcribed_RNA"/>
</dbReference>
<dbReference type="EMBL" id="HBUE01314466">
    <property type="protein sequence ID" value="CAG6584964.1"/>
    <property type="molecule type" value="Transcribed_RNA"/>
</dbReference>
<dbReference type="EMBL" id="HBUE01064629">
    <property type="protein sequence ID" value="CAG6470152.1"/>
    <property type="molecule type" value="Transcribed_RNA"/>
</dbReference>
<evidence type="ECO:0000313" key="1">
    <source>
        <dbReference type="EMBL" id="CAG6533085.1"/>
    </source>
</evidence>
<name>A0A8D8HDN6_CULPI</name>
<protein>
    <submittedName>
        <fullName evidence="1">(northern house mosquito) hypothetical protein</fullName>
    </submittedName>
</protein>
<dbReference type="EMBL" id="HBUE01314461">
    <property type="protein sequence ID" value="CAG6584962.1"/>
    <property type="molecule type" value="Transcribed_RNA"/>
</dbReference>
<proteinExistence type="predicted"/>
<reference evidence="1" key="1">
    <citation type="submission" date="2021-05" db="EMBL/GenBank/DDBJ databases">
        <authorList>
            <person name="Alioto T."/>
            <person name="Alioto T."/>
            <person name="Gomez Garrido J."/>
        </authorList>
    </citation>
    <scope>NUCLEOTIDE SEQUENCE</scope>
</reference>
<accession>A0A8D8HDN6</accession>
<organism evidence="1">
    <name type="scientific">Culex pipiens</name>
    <name type="common">House mosquito</name>
    <dbReference type="NCBI Taxonomy" id="7175"/>
    <lineage>
        <taxon>Eukaryota</taxon>
        <taxon>Metazoa</taxon>
        <taxon>Ecdysozoa</taxon>
        <taxon>Arthropoda</taxon>
        <taxon>Hexapoda</taxon>
        <taxon>Insecta</taxon>
        <taxon>Pterygota</taxon>
        <taxon>Neoptera</taxon>
        <taxon>Endopterygota</taxon>
        <taxon>Diptera</taxon>
        <taxon>Nematocera</taxon>
        <taxon>Culicoidea</taxon>
        <taxon>Culicidae</taxon>
        <taxon>Culicinae</taxon>
        <taxon>Culicini</taxon>
        <taxon>Culex</taxon>
        <taxon>Culex</taxon>
    </lineage>
</organism>
<dbReference type="AlphaFoldDB" id="A0A8D8HDN6"/>
<sequence>MMIHLHCIVPACSGFQIVETKSRPRYIVRACPAFQVGETKSRLRYFERIDYPFQVGEMLTHLWYSTRCVVKCGVSLRTFDMSYFYNFLRNVWFSNNLNTPYSPLQAPGELVTLIV</sequence>